<keyword evidence="3" id="KW-1185">Reference proteome</keyword>
<dbReference type="Proteomes" id="UP000256900">
    <property type="component" value="Unassembled WGS sequence"/>
</dbReference>
<organism evidence="2 3">
    <name type="scientific">Methylovirgula ligni</name>
    <dbReference type="NCBI Taxonomy" id="569860"/>
    <lineage>
        <taxon>Bacteria</taxon>
        <taxon>Pseudomonadati</taxon>
        <taxon>Pseudomonadota</taxon>
        <taxon>Alphaproteobacteria</taxon>
        <taxon>Hyphomicrobiales</taxon>
        <taxon>Beijerinckiaceae</taxon>
        <taxon>Methylovirgula</taxon>
    </lineage>
</organism>
<comment type="caution">
    <text evidence="2">The sequence shown here is derived from an EMBL/GenBank/DDBJ whole genome shotgun (WGS) entry which is preliminary data.</text>
</comment>
<dbReference type="AlphaFoldDB" id="A0A3D9ZDL8"/>
<keyword evidence="1" id="KW-0812">Transmembrane</keyword>
<evidence type="ECO:0000313" key="2">
    <source>
        <dbReference type="EMBL" id="REF89556.1"/>
    </source>
</evidence>
<dbReference type="RefSeq" id="WP_129396409.1">
    <property type="nucleotide sequence ID" value="NZ_CP025086.1"/>
</dbReference>
<evidence type="ECO:0000256" key="1">
    <source>
        <dbReference type="SAM" id="Phobius"/>
    </source>
</evidence>
<reference evidence="2 3" key="1">
    <citation type="submission" date="2018-08" db="EMBL/GenBank/DDBJ databases">
        <title>Genomic Encyclopedia of Type Strains, Phase IV (KMG-IV): sequencing the most valuable type-strain genomes for metagenomic binning, comparative biology and taxonomic classification.</title>
        <authorList>
            <person name="Goeker M."/>
        </authorList>
    </citation>
    <scope>NUCLEOTIDE SEQUENCE [LARGE SCALE GENOMIC DNA]</scope>
    <source>
        <strain evidence="2 3">BW863</strain>
    </source>
</reference>
<sequence length="107" mass="11498">MFRFVLRLLGLLLLAGAFAALVIDGTRSIAGGALALTPLAQTLAWLSPQKYAALKPELQHHVPHFVWDPLIVHLLTAPTSLVAGALGALVLLAAQKRRPKIGYSNRE</sequence>
<name>A0A3D9ZDL8_9HYPH</name>
<accession>A0A3D9ZDL8</accession>
<protein>
    <submittedName>
        <fullName evidence="2">Uncharacterized protein</fullName>
    </submittedName>
</protein>
<proteinExistence type="predicted"/>
<dbReference type="EMBL" id="QUMO01000001">
    <property type="protein sequence ID" value="REF89556.1"/>
    <property type="molecule type" value="Genomic_DNA"/>
</dbReference>
<feature type="transmembrane region" description="Helical" evidence="1">
    <location>
        <begin position="70"/>
        <end position="94"/>
    </location>
</feature>
<keyword evidence="1" id="KW-0472">Membrane</keyword>
<evidence type="ECO:0000313" key="3">
    <source>
        <dbReference type="Proteomes" id="UP000256900"/>
    </source>
</evidence>
<keyword evidence="1" id="KW-1133">Transmembrane helix</keyword>
<gene>
    <name evidence="2" type="ORF">DES32_0780</name>
</gene>